<evidence type="ECO:0000313" key="2">
    <source>
        <dbReference type="EMBL" id="CAK7340584.1"/>
    </source>
</evidence>
<organism evidence="2 3">
    <name type="scientific">Dovyalis caffra</name>
    <dbReference type="NCBI Taxonomy" id="77055"/>
    <lineage>
        <taxon>Eukaryota</taxon>
        <taxon>Viridiplantae</taxon>
        <taxon>Streptophyta</taxon>
        <taxon>Embryophyta</taxon>
        <taxon>Tracheophyta</taxon>
        <taxon>Spermatophyta</taxon>
        <taxon>Magnoliopsida</taxon>
        <taxon>eudicotyledons</taxon>
        <taxon>Gunneridae</taxon>
        <taxon>Pentapetalae</taxon>
        <taxon>rosids</taxon>
        <taxon>fabids</taxon>
        <taxon>Malpighiales</taxon>
        <taxon>Salicaceae</taxon>
        <taxon>Flacourtieae</taxon>
        <taxon>Dovyalis</taxon>
    </lineage>
</organism>
<dbReference type="EMBL" id="CAWUPB010001160">
    <property type="protein sequence ID" value="CAK7340584.1"/>
    <property type="molecule type" value="Genomic_DNA"/>
</dbReference>
<gene>
    <name evidence="2" type="ORF">DCAF_LOCUS15668</name>
</gene>
<name>A0AAV1RZ39_9ROSI</name>
<evidence type="ECO:0000313" key="3">
    <source>
        <dbReference type="Proteomes" id="UP001314170"/>
    </source>
</evidence>
<sequence length="73" mass="8041">MMGEKVIGLLLMVATVAHSATLCLVLSCCGDCYKVRHRRAATDMKEKQQVYIYDHSPGSTWAENSFDTTPSSS</sequence>
<protein>
    <submittedName>
        <fullName evidence="2">Uncharacterized protein</fullName>
    </submittedName>
</protein>
<comment type="caution">
    <text evidence="2">The sequence shown here is derived from an EMBL/GenBank/DDBJ whole genome shotgun (WGS) entry which is preliminary data.</text>
</comment>
<dbReference type="AlphaFoldDB" id="A0AAV1RZ39"/>
<reference evidence="2 3" key="1">
    <citation type="submission" date="2024-01" db="EMBL/GenBank/DDBJ databases">
        <authorList>
            <person name="Waweru B."/>
        </authorList>
    </citation>
    <scope>NUCLEOTIDE SEQUENCE [LARGE SCALE GENOMIC DNA]</scope>
</reference>
<proteinExistence type="predicted"/>
<feature type="signal peptide" evidence="1">
    <location>
        <begin position="1"/>
        <end position="19"/>
    </location>
</feature>
<keyword evidence="3" id="KW-1185">Reference proteome</keyword>
<accession>A0AAV1RZ39</accession>
<dbReference type="Proteomes" id="UP001314170">
    <property type="component" value="Unassembled WGS sequence"/>
</dbReference>
<evidence type="ECO:0000256" key="1">
    <source>
        <dbReference type="SAM" id="SignalP"/>
    </source>
</evidence>
<keyword evidence="1" id="KW-0732">Signal</keyword>
<dbReference type="PROSITE" id="PS51257">
    <property type="entry name" value="PROKAR_LIPOPROTEIN"/>
    <property type="match status" value="1"/>
</dbReference>
<feature type="chain" id="PRO_5043314998" evidence="1">
    <location>
        <begin position="20"/>
        <end position="73"/>
    </location>
</feature>